<protein>
    <recommendedName>
        <fullName evidence="2">TadE-like domain-containing protein</fullName>
    </recommendedName>
</protein>
<dbReference type="PROSITE" id="PS51257">
    <property type="entry name" value="PROKAR_LIPOPROTEIN"/>
    <property type="match status" value="1"/>
</dbReference>
<sequence>MSVSRSRNCSGIAATELAVSLPILMLMALACADFGRVMHHYQIVSNAARTGAETGAMRKFTTLTRTEWENEVRQAVVEELAGLPDFNEGSLDYALSTTTDANNLATVEIEISYPFTSAVSWPGLPHELDMKALSRVRQFR</sequence>
<reference evidence="4" key="1">
    <citation type="submission" date="2019-10" db="EMBL/GenBank/DDBJ databases">
        <title>Lacipirellula parvula gen. nov., sp. nov., representing a lineage of planctomycetes widespread in freshwater anoxic habitats, and description of the family Lacipirellulaceae.</title>
        <authorList>
            <person name="Dedysh S.N."/>
            <person name="Kulichevskaya I.S."/>
            <person name="Beletsky A.V."/>
            <person name="Rakitin A.L."/>
            <person name="Mardanov A.V."/>
            <person name="Ivanova A.A."/>
            <person name="Saltykova V.X."/>
            <person name="Rijpstra W.I.C."/>
            <person name="Sinninghe Damste J.S."/>
            <person name="Ravin N.V."/>
        </authorList>
    </citation>
    <scope>NUCLEOTIDE SEQUENCE [LARGE SCALE GENOMIC DNA]</scope>
    <source>
        <strain evidence="4">PX69</strain>
    </source>
</reference>
<proteinExistence type="predicted"/>
<feature type="domain" description="TadE-like" evidence="2">
    <location>
        <begin position="11"/>
        <end position="52"/>
    </location>
</feature>
<keyword evidence="1" id="KW-0812">Transmembrane</keyword>
<dbReference type="Proteomes" id="UP000326837">
    <property type="component" value="Chromosome"/>
</dbReference>
<feature type="transmembrane region" description="Helical" evidence="1">
    <location>
        <begin position="12"/>
        <end position="32"/>
    </location>
</feature>
<keyword evidence="4" id="KW-1185">Reference proteome</keyword>
<keyword evidence="1" id="KW-1133">Transmembrane helix</keyword>
<evidence type="ECO:0000313" key="4">
    <source>
        <dbReference type="Proteomes" id="UP000326837"/>
    </source>
</evidence>
<name>A0A5K7XJM2_9BACT</name>
<organism evidence="3 4">
    <name type="scientific">Lacipirellula parvula</name>
    <dbReference type="NCBI Taxonomy" id="2650471"/>
    <lineage>
        <taxon>Bacteria</taxon>
        <taxon>Pseudomonadati</taxon>
        <taxon>Planctomycetota</taxon>
        <taxon>Planctomycetia</taxon>
        <taxon>Pirellulales</taxon>
        <taxon>Lacipirellulaceae</taxon>
        <taxon>Lacipirellula</taxon>
    </lineage>
</organism>
<dbReference type="KEGG" id="lpav:PLANPX_2691"/>
<evidence type="ECO:0000256" key="1">
    <source>
        <dbReference type="SAM" id="Phobius"/>
    </source>
</evidence>
<dbReference type="InterPro" id="IPR012495">
    <property type="entry name" value="TadE-like_dom"/>
</dbReference>
<keyword evidence="1" id="KW-0472">Membrane</keyword>
<dbReference type="Pfam" id="PF07811">
    <property type="entry name" value="TadE"/>
    <property type="match status" value="1"/>
</dbReference>
<dbReference type="RefSeq" id="WP_152098933.1">
    <property type="nucleotide sequence ID" value="NZ_AP021861.1"/>
</dbReference>
<evidence type="ECO:0000313" key="3">
    <source>
        <dbReference type="EMBL" id="BBO33079.1"/>
    </source>
</evidence>
<gene>
    <name evidence="3" type="ORF">PLANPX_2691</name>
</gene>
<dbReference type="AlphaFoldDB" id="A0A5K7XJM2"/>
<evidence type="ECO:0000259" key="2">
    <source>
        <dbReference type="Pfam" id="PF07811"/>
    </source>
</evidence>
<dbReference type="EMBL" id="AP021861">
    <property type="protein sequence ID" value="BBO33079.1"/>
    <property type="molecule type" value="Genomic_DNA"/>
</dbReference>
<accession>A0A5K7XJM2</accession>